<sequence>MNDPIVKPDPDVKYMDDDFYEDTGELQLPPKDAEKDIWVTRVPRWLFPAISKWDDLADGNDDDQIIIGEAQAFMDPERPGRLNKSKPIRLFFNDKWQEKAKLPSAFELRMSSASNDTLGNTYVFTEKDLPGYKPNGVGQNKSSSSFNLGVQDPKSRVQKRSKYKKAIPKQTALVGPSTREYNAVPIPTVDFVRFEKQLNNIAMRGANMHTNIMTNPMSFTNEKRIKDKFSTWIHTNNKPKSQLNKAARIPRNELVDMLHKCFDSYAYWPMKTLKAFTHQPEAFLKEILNEIADLVKTGSFASCWKRKAMYSARDITAEASQAPAAENEDENEDEMETVITV</sequence>
<dbReference type="InterPro" id="IPR040450">
    <property type="entry name" value="TFIIF_beta_HTH"/>
</dbReference>
<dbReference type="InterPro" id="IPR003196">
    <property type="entry name" value="TFIIF_beta"/>
</dbReference>
<feature type="region of interest" description="Disordered" evidence="10">
    <location>
        <begin position="136"/>
        <end position="166"/>
    </location>
</feature>
<gene>
    <name evidence="13" type="ORF">EJ04DRAFT_508949</name>
</gene>
<dbReference type="PANTHER" id="PTHR10445">
    <property type="entry name" value="GENERAL TRANSCRIPTION FACTOR IIF SUBUNIT 2"/>
    <property type="match status" value="1"/>
</dbReference>
<reference evidence="13" key="1">
    <citation type="journal article" date="2020" name="Stud. Mycol.">
        <title>101 Dothideomycetes genomes: a test case for predicting lifestyles and emergence of pathogens.</title>
        <authorList>
            <person name="Haridas S."/>
            <person name="Albert R."/>
            <person name="Binder M."/>
            <person name="Bloem J."/>
            <person name="Labutti K."/>
            <person name="Salamov A."/>
            <person name="Andreopoulos B."/>
            <person name="Baker S."/>
            <person name="Barry K."/>
            <person name="Bills G."/>
            <person name="Bluhm B."/>
            <person name="Cannon C."/>
            <person name="Castanera R."/>
            <person name="Culley D."/>
            <person name="Daum C."/>
            <person name="Ezra D."/>
            <person name="Gonzalez J."/>
            <person name="Henrissat B."/>
            <person name="Kuo A."/>
            <person name="Liang C."/>
            <person name="Lipzen A."/>
            <person name="Lutzoni F."/>
            <person name="Magnuson J."/>
            <person name="Mondo S."/>
            <person name="Nolan M."/>
            <person name="Ohm R."/>
            <person name="Pangilinan J."/>
            <person name="Park H.-J."/>
            <person name="Ramirez L."/>
            <person name="Alfaro M."/>
            <person name="Sun H."/>
            <person name="Tritt A."/>
            <person name="Yoshinaga Y."/>
            <person name="Zwiers L.-H."/>
            <person name="Turgeon B."/>
            <person name="Goodwin S."/>
            <person name="Spatafora J."/>
            <person name="Crous P."/>
            <person name="Grigoriev I."/>
        </authorList>
    </citation>
    <scope>NUCLEOTIDE SEQUENCE</scope>
    <source>
        <strain evidence="13">CBS 125425</strain>
    </source>
</reference>
<dbReference type="AlphaFoldDB" id="A0A9P4R9E1"/>
<dbReference type="FunFam" id="1.10.10.10:FF:000035">
    <property type="entry name" value="General transcription factor IIF subunit 2"/>
    <property type="match status" value="1"/>
</dbReference>
<evidence type="ECO:0000256" key="6">
    <source>
        <dbReference type="ARBA" id="ARBA00023163"/>
    </source>
</evidence>
<dbReference type="GO" id="GO:0003677">
    <property type="term" value="F:DNA binding"/>
    <property type="evidence" value="ECO:0007669"/>
    <property type="project" value="UniProtKB-KW"/>
</dbReference>
<dbReference type="OrthoDB" id="26094at2759"/>
<name>A0A9P4R9E1_9PLEO</name>
<dbReference type="GO" id="GO:0006367">
    <property type="term" value="P:transcription initiation at RNA polymerase II promoter"/>
    <property type="evidence" value="ECO:0007669"/>
    <property type="project" value="InterPro"/>
</dbReference>
<proteinExistence type="inferred from homology"/>
<evidence type="ECO:0000256" key="3">
    <source>
        <dbReference type="ARBA" id="ARBA00021453"/>
    </source>
</evidence>
<evidence type="ECO:0000256" key="9">
    <source>
        <dbReference type="ARBA" id="ARBA00081863"/>
    </source>
</evidence>
<comment type="caution">
    <text evidence="13">The sequence shown here is derived from an EMBL/GenBank/DDBJ whole genome shotgun (WGS) entry which is preliminary data.</text>
</comment>
<evidence type="ECO:0000256" key="1">
    <source>
        <dbReference type="ARBA" id="ARBA00004123"/>
    </source>
</evidence>
<organism evidence="13 14">
    <name type="scientific">Polyplosphaeria fusca</name>
    <dbReference type="NCBI Taxonomy" id="682080"/>
    <lineage>
        <taxon>Eukaryota</taxon>
        <taxon>Fungi</taxon>
        <taxon>Dikarya</taxon>
        <taxon>Ascomycota</taxon>
        <taxon>Pezizomycotina</taxon>
        <taxon>Dothideomycetes</taxon>
        <taxon>Pleosporomycetidae</taxon>
        <taxon>Pleosporales</taxon>
        <taxon>Tetraplosphaeriaceae</taxon>
        <taxon>Polyplosphaeria</taxon>
    </lineage>
</organism>
<keyword evidence="5" id="KW-0238">DNA-binding</keyword>
<keyword evidence="14" id="KW-1185">Reference proteome</keyword>
<feature type="domain" description="TFIIF beta subunit HTH" evidence="11">
    <location>
        <begin position="247"/>
        <end position="310"/>
    </location>
</feature>
<dbReference type="Pfam" id="PF02270">
    <property type="entry name" value="TFIIF_beta"/>
    <property type="match status" value="1"/>
</dbReference>
<dbReference type="SUPFAM" id="SSF46785">
    <property type="entry name" value="Winged helix' DNA-binding domain"/>
    <property type="match status" value="1"/>
</dbReference>
<evidence type="ECO:0000313" key="14">
    <source>
        <dbReference type="Proteomes" id="UP000799444"/>
    </source>
</evidence>
<comment type="subcellular location">
    <subcellularLocation>
        <location evidence="1">Nucleus</location>
    </subcellularLocation>
</comment>
<keyword evidence="7" id="KW-0539">Nucleus</keyword>
<evidence type="ECO:0000259" key="12">
    <source>
        <dbReference type="Pfam" id="PF17683"/>
    </source>
</evidence>
<protein>
    <recommendedName>
        <fullName evidence="3">Transcription initiation factor IIF subunit beta</fullName>
    </recommendedName>
    <alternativeName>
        <fullName evidence="9">TFIIF medium subunit</fullName>
    </alternativeName>
    <alternativeName>
        <fullName evidence="8">TFIIF-beta</fullName>
    </alternativeName>
</protein>
<dbReference type="InterPro" id="IPR036388">
    <property type="entry name" value="WH-like_DNA-bd_sf"/>
</dbReference>
<dbReference type="InterPro" id="IPR040504">
    <property type="entry name" value="TFIIF_beta_N"/>
</dbReference>
<evidence type="ECO:0000256" key="10">
    <source>
        <dbReference type="SAM" id="MobiDB-lite"/>
    </source>
</evidence>
<dbReference type="InterPro" id="IPR011039">
    <property type="entry name" value="TFIIF_interaction"/>
</dbReference>
<feature type="compositionally biased region" description="Acidic residues" evidence="10">
    <location>
        <begin position="326"/>
        <end position="341"/>
    </location>
</feature>
<evidence type="ECO:0000256" key="2">
    <source>
        <dbReference type="ARBA" id="ARBA00009543"/>
    </source>
</evidence>
<comment type="similarity">
    <text evidence="2">Belongs to the TFIIF beta subunit family.</text>
</comment>
<feature type="compositionally biased region" description="Polar residues" evidence="10">
    <location>
        <begin position="137"/>
        <end position="148"/>
    </location>
</feature>
<evidence type="ECO:0000256" key="8">
    <source>
        <dbReference type="ARBA" id="ARBA00081473"/>
    </source>
</evidence>
<dbReference type="Pfam" id="PF17683">
    <property type="entry name" value="TFIIF_beta_N"/>
    <property type="match status" value="1"/>
</dbReference>
<keyword evidence="4" id="KW-0805">Transcription regulation</keyword>
<feature type="region of interest" description="Disordered" evidence="10">
    <location>
        <begin position="318"/>
        <end position="341"/>
    </location>
</feature>
<accession>A0A9P4R9E1</accession>
<evidence type="ECO:0000256" key="5">
    <source>
        <dbReference type="ARBA" id="ARBA00023125"/>
    </source>
</evidence>
<evidence type="ECO:0000259" key="11">
    <source>
        <dbReference type="Pfam" id="PF02270"/>
    </source>
</evidence>
<dbReference type="SUPFAM" id="SSF50916">
    <property type="entry name" value="Rap30/74 interaction domains"/>
    <property type="match status" value="1"/>
</dbReference>
<dbReference type="Proteomes" id="UP000799444">
    <property type="component" value="Unassembled WGS sequence"/>
</dbReference>
<dbReference type="PANTHER" id="PTHR10445:SF0">
    <property type="entry name" value="GENERAL TRANSCRIPTION FACTOR IIF SUBUNIT 2"/>
    <property type="match status" value="1"/>
</dbReference>
<evidence type="ECO:0000256" key="7">
    <source>
        <dbReference type="ARBA" id="ARBA00023242"/>
    </source>
</evidence>
<dbReference type="EMBL" id="ML996105">
    <property type="protein sequence ID" value="KAF2739238.1"/>
    <property type="molecule type" value="Genomic_DNA"/>
</dbReference>
<dbReference type="Gene3D" id="1.10.10.10">
    <property type="entry name" value="Winged helix-like DNA-binding domain superfamily/Winged helix DNA-binding domain"/>
    <property type="match status" value="1"/>
</dbReference>
<evidence type="ECO:0000256" key="4">
    <source>
        <dbReference type="ARBA" id="ARBA00023015"/>
    </source>
</evidence>
<evidence type="ECO:0000313" key="13">
    <source>
        <dbReference type="EMBL" id="KAF2739238.1"/>
    </source>
</evidence>
<dbReference type="InterPro" id="IPR036390">
    <property type="entry name" value="WH_DNA-bd_sf"/>
</dbReference>
<keyword evidence="6" id="KW-0804">Transcription</keyword>
<dbReference type="GO" id="GO:0005674">
    <property type="term" value="C:transcription factor TFIIF complex"/>
    <property type="evidence" value="ECO:0007669"/>
    <property type="project" value="InterPro"/>
</dbReference>
<feature type="domain" description="TFIIF beta subunit N-terminal" evidence="12">
    <location>
        <begin position="35"/>
        <end position="186"/>
    </location>
</feature>
<feature type="compositionally biased region" description="Basic residues" evidence="10">
    <location>
        <begin position="156"/>
        <end position="166"/>
    </location>
</feature>